<evidence type="ECO:0000313" key="3">
    <source>
        <dbReference type="EMBL" id="GGK52243.1"/>
    </source>
</evidence>
<feature type="compositionally biased region" description="Low complexity" evidence="1">
    <location>
        <begin position="156"/>
        <end position="169"/>
    </location>
</feature>
<dbReference type="InterPro" id="IPR045531">
    <property type="entry name" value="DUF6468"/>
</dbReference>
<sequence length="190" mass="20511">MTSVLMMIAELLVAVLLVACMVTCAKLGRRIARLQADEASMRRTIGDLVQATENAERAISGLRATLGECDRTLADRLRTAERYAADLASQVEAGESMMGRIMQIVDSSRRAAAAEPAPRMPEPRMQEPAPAPRAPEPRIAEAPRRPPFMAPPRSPEPVVAARPAEPPRSARISAAAEILAERAARRLGRG</sequence>
<gene>
    <name evidence="3" type="ORF">GCM10011322_43990</name>
</gene>
<evidence type="ECO:0000259" key="2">
    <source>
        <dbReference type="Pfam" id="PF20072"/>
    </source>
</evidence>
<name>A0A917QI12_9HYPH</name>
<dbReference type="Proteomes" id="UP000600449">
    <property type="component" value="Unassembled WGS sequence"/>
</dbReference>
<dbReference type="Pfam" id="PF20072">
    <property type="entry name" value="DUF6468"/>
    <property type="match status" value="1"/>
</dbReference>
<accession>A0A917QI12</accession>
<evidence type="ECO:0000313" key="4">
    <source>
        <dbReference type="Proteomes" id="UP000600449"/>
    </source>
</evidence>
<comment type="caution">
    <text evidence="3">The sequence shown here is derived from an EMBL/GenBank/DDBJ whole genome shotgun (WGS) entry which is preliminary data.</text>
</comment>
<dbReference type="AlphaFoldDB" id="A0A917QI12"/>
<keyword evidence="4" id="KW-1185">Reference proteome</keyword>
<protein>
    <recommendedName>
        <fullName evidence="2">DUF6468 domain-containing protein</fullName>
    </recommendedName>
</protein>
<feature type="compositionally biased region" description="Basic and acidic residues" evidence="1">
    <location>
        <begin position="135"/>
        <end position="144"/>
    </location>
</feature>
<feature type="compositionally biased region" description="Pro residues" evidence="1">
    <location>
        <begin position="145"/>
        <end position="155"/>
    </location>
</feature>
<dbReference type="EMBL" id="BMMF01000016">
    <property type="protein sequence ID" value="GGK52243.1"/>
    <property type="molecule type" value="Genomic_DNA"/>
</dbReference>
<dbReference type="RefSeq" id="WP_188915431.1">
    <property type="nucleotide sequence ID" value="NZ_BMMF01000016.1"/>
</dbReference>
<feature type="domain" description="DUF6468" evidence="2">
    <location>
        <begin position="34"/>
        <end position="109"/>
    </location>
</feature>
<organism evidence="3 4">
    <name type="scientific">Salinarimonas ramus</name>
    <dbReference type="NCBI Taxonomy" id="690164"/>
    <lineage>
        <taxon>Bacteria</taxon>
        <taxon>Pseudomonadati</taxon>
        <taxon>Pseudomonadota</taxon>
        <taxon>Alphaproteobacteria</taxon>
        <taxon>Hyphomicrobiales</taxon>
        <taxon>Salinarimonadaceae</taxon>
        <taxon>Salinarimonas</taxon>
    </lineage>
</organism>
<evidence type="ECO:0000256" key="1">
    <source>
        <dbReference type="SAM" id="MobiDB-lite"/>
    </source>
</evidence>
<reference evidence="3 4" key="1">
    <citation type="journal article" date="2014" name="Int. J. Syst. Evol. Microbiol.">
        <title>Complete genome sequence of Corynebacterium casei LMG S-19264T (=DSM 44701T), isolated from a smear-ripened cheese.</title>
        <authorList>
            <consortium name="US DOE Joint Genome Institute (JGI-PGF)"/>
            <person name="Walter F."/>
            <person name="Albersmeier A."/>
            <person name="Kalinowski J."/>
            <person name="Ruckert C."/>
        </authorList>
    </citation>
    <scope>NUCLEOTIDE SEQUENCE [LARGE SCALE GENOMIC DNA]</scope>
    <source>
        <strain evidence="3 4">CGMCC 1.9161</strain>
    </source>
</reference>
<proteinExistence type="predicted"/>
<feature type="region of interest" description="Disordered" evidence="1">
    <location>
        <begin position="108"/>
        <end position="169"/>
    </location>
</feature>